<keyword evidence="1" id="KW-1133">Transmembrane helix</keyword>
<gene>
    <name evidence="2" type="ORF">GL286_12580</name>
</gene>
<organism evidence="2 3">
    <name type="scientific">Paracoccus aestuariivivens</name>
    <dbReference type="NCBI Taxonomy" id="1820333"/>
    <lineage>
        <taxon>Bacteria</taxon>
        <taxon>Pseudomonadati</taxon>
        <taxon>Pseudomonadota</taxon>
        <taxon>Alphaproteobacteria</taxon>
        <taxon>Rhodobacterales</taxon>
        <taxon>Paracoccaceae</taxon>
        <taxon>Paracoccus</taxon>
    </lineage>
</organism>
<feature type="transmembrane region" description="Helical" evidence="1">
    <location>
        <begin position="166"/>
        <end position="189"/>
    </location>
</feature>
<feature type="transmembrane region" description="Helical" evidence="1">
    <location>
        <begin position="20"/>
        <end position="37"/>
    </location>
</feature>
<evidence type="ECO:0008006" key="4">
    <source>
        <dbReference type="Google" id="ProtNLM"/>
    </source>
</evidence>
<keyword evidence="3" id="KW-1185">Reference proteome</keyword>
<proteinExistence type="predicted"/>
<comment type="caution">
    <text evidence="2">The sequence shown here is derived from an EMBL/GenBank/DDBJ whole genome shotgun (WGS) entry which is preliminary data.</text>
</comment>
<accession>A0A6L6JAI7</accession>
<name>A0A6L6JAI7_9RHOB</name>
<sequence>MAGDDLPLIEGILALLDSRSFGSIWFWLVLALVWSLAGRRVAGVPYDIVQGARKQPDSDEDHPAAFLLLDWLSLTLPRRHLGRTEGLVMLFVATFAMSALFLLGFVYGLEMAQALVLLVLPFLILVPVELRLTRKLLHLVEAAGAEQLAVNEAARQAAHLMRWHRAFVTLISIIVVAVTAYRGALWFIAHPFGF</sequence>
<evidence type="ECO:0000256" key="1">
    <source>
        <dbReference type="SAM" id="Phobius"/>
    </source>
</evidence>
<dbReference type="EMBL" id="WMIE01000007">
    <property type="protein sequence ID" value="MTH78566.1"/>
    <property type="molecule type" value="Genomic_DNA"/>
</dbReference>
<dbReference type="AlphaFoldDB" id="A0A6L6JAI7"/>
<reference evidence="2 3" key="1">
    <citation type="submission" date="2019-11" db="EMBL/GenBank/DDBJ databases">
        <authorList>
            <person name="Dong K."/>
        </authorList>
    </citation>
    <scope>NUCLEOTIDE SEQUENCE [LARGE SCALE GENOMIC DNA]</scope>
    <source>
        <strain evidence="2 3">NBRC 111993</strain>
    </source>
</reference>
<feature type="transmembrane region" description="Helical" evidence="1">
    <location>
        <begin position="112"/>
        <end position="130"/>
    </location>
</feature>
<evidence type="ECO:0000313" key="2">
    <source>
        <dbReference type="EMBL" id="MTH78566.1"/>
    </source>
</evidence>
<protein>
    <recommendedName>
        <fullName evidence="4">Component of SufBCD complex</fullName>
    </recommendedName>
</protein>
<dbReference type="Proteomes" id="UP000478183">
    <property type="component" value="Unassembled WGS sequence"/>
</dbReference>
<keyword evidence="1" id="KW-0812">Transmembrane</keyword>
<feature type="transmembrane region" description="Helical" evidence="1">
    <location>
        <begin position="87"/>
        <end position="106"/>
    </location>
</feature>
<keyword evidence="1" id="KW-0472">Membrane</keyword>
<evidence type="ECO:0000313" key="3">
    <source>
        <dbReference type="Proteomes" id="UP000478183"/>
    </source>
</evidence>